<protein>
    <submittedName>
        <fullName evidence="6">LysR family transcriptional regulator</fullName>
    </submittedName>
</protein>
<dbReference type="RefSeq" id="WP_328280532.1">
    <property type="nucleotide sequence ID" value="NZ_JARTLD010000049.1"/>
</dbReference>
<evidence type="ECO:0000313" key="6">
    <source>
        <dbReference type="EMBL" id="MED5019502.1"/>
    </source>
</evidence>
<dbReference type="InterPro" id="IPR036390">
    <property type="entry name" value="WH_DNA-bd_sf"/>
</dbReference>
<evidence type="ECO:0000313" key="7">
    <source>
        <dbReference type="Proteomes" id="UP001343257"/>
    </source>
</evidence>
<dbReference type="InterPro" id="IPR005119">
    <property type="entry name" value="LysR_subst-bd"/>
</dbReference>
<keyword evidence="4" id="KW-0804">Transcription</keyword>
<evidence type="ECO:0000256" key="4">
    <source>
        <dbReference type="ARBA" id="ARBA00023163"/>
    </source>
</evidence>
<evidence type="ECO:0000256" key="1">
    <source>
        <dbReference type="ARBA" id="ARBA00009437"/>
    </source>
</evidence>
<sequence>MSLIKYEIIQRVVELGSLTKAAEVLGLTQSGVSHAIHSLEAEFGFTLLSRSRSGVKLTDNGERMLKYIRDILLVQEQLKQEAALINGIEVGTIRIGTFTSISVHWLPGIIRQFLSEHPNIEVRLFEGDYHEIEEWLLKGEIDFGFVSLPTMDSFHIIPLRQDRMLCIMPPGHPLAGQPSIQYSQIAQEPFIMPKEGSDYDVRRVLKKGNIKPPVSFQAADDYAIIAMVENGLGISILPEMIIQGRTNTVVALELEDHSCRNLGIALNSSQSSTPAAQKLVRTAKAWLTGWQPLPQTVSR</sequence>
<dbReference type="Gene3D" id="3.40.190.290">
    <property type="match status" value="1"/>
</dbReference>
<dbReference type="EMBL" id="JARTLD010000049">
    <property type="protein sequence ID" value="MED5019502.1"/>
    <property type="molecule type" value="Genomic_DNA"/>
</dbReference>
<dbReference type="InterPro" id="IPR050950">
    <property type="entry name" value="HTH-type_LysR_regulators"/>
</dbReference>
<keyword evidence="2" id="KW-0805">Transcription regulation</keyword>
<dbReference type="CDD" id="cd05466">
    <property type="entry name" value="PBP2_LTTR_substrate"/>
    <property type="match status" value="1"/>
</dbReference>
<dbReference type="SUPFAM" id="SSF46785">
    <property type="entry name" value="Winged helix' DNA-binding domain"/>
    <property type="match status" value="1"/>
</dbReference>
<dbReference type="Pfam" id="PF03466">
    <property type="entry name" value="LysR_substrate"/>
    <property type="match status" value="1"/>
</dbReference>
<evidence type="ECO:0000256" key="2">
    <source>
        <dbReference type="ARBA" id="ARBA00023015"/>
    </source>
</evidence>
<dbReference type="Proteomes" id="UP001343257">
    <property type="component" value="Unassembled WGS sequence"/>
</dbReference>
<gene>
    <name evidence="6" type="ORF">P9847_19545</name>
</gene>
<keyword evidence="3" id="KW-0238">DNA-binding</keyword>
<evidence type="ECO:0000259" key="5">
    <source>
        <dbReference type="PROSITE" id="PS50931"/>
    </source>
</evidence>
<feature type="domain" description="HTH lysR-type" evidence="5">
    <location>
        <begin position="1"/>
        <end position="58"/>
    </location>
</feature>
<name>A0ABU6PX89_9BACL</name>
<organism evidence="6 7">
    <name type="scientific">Paenibacillus chibensis</name>
    <dbReference type="NCBI Taxonomy" id="59846"/>
    <lineage>
        <taxon>Bacteria</taxon>
        <taxon>Bacillati</taxon>
        <taxon>Bacillota</taxon>
        <taxon>Bacilli</taxon>
        <taxon>Bacillales</taxon>
        <taxon>Paenibacillaceae</taxon>
        <taxon>Paenibacillus</taxon>
    </lineage>
</organism>
<evidence type="ECO:0000256" key="3">
    <source>
        <dbReference type="ARBA" id="ARBA00023125"/>
    </source>
</evidence>
<dbReference type="PROSITE" id="PS50931">
    <property type="entry name" value="HTH_LYSR"/>
    <property type="match status" value="1"/>
</dbReference>
<reference evidence="6 7" key="1">
    <citation type="submission" date="2023-03" db="EMBL/GenBank/DDBJ databases">
        <title>Bacillus Genome Sequencing.</title>
        <authorList>
            <person name="Dunlap C."/>
        </authorList>
    </citation>
    <scope>NUCLEOTIDE SEQUENCE [LARGE SCALE GENOMIC DNA]</scope>
    <source>
        <strain evidence="6 7">NRS-52</strain>
    </source>
</reference>
<dbReference type="SUPFAM" id="SSF53850">
    <property type="entry name" value="Periplasmic binding protein-like II"/>
    <property type="match status" value="1"/>
</dbReference>
<accession>A0ABU6PX89</accession>
<dbReference type="Gene3D" id="1.10.10.10">
    <property type="entry name" value="Winged helix-like DNA-binding domain superfamily/Winged helix DNA-binding domain"/>
    <property type="match status" value="1"/>
</dbReference>
<dbReference type="InterPro" id="IPR036388">
    <property type="entry name" value="WH-like_DNA-bd_sf"/>
</dbReference>
<dbReference type="InterPro" id="IPR000847">
    <property type="entry name" value="LysR_HTH_N"/>
</dbReference>
<comment type="caution">
    <text evidence="6">The sequence shown here is derived from an EMBL/GenBank/DDBJ whole genome shotgun (WGS) entry which is preliminary data.</text>
</comment>
<comment type="similarity">
    <text evidence="1">Belongs to the LysR transcriptional regulatory family.</text>
</comment>
<dbReference type="PANTHER" id="PTHR30419">
    <property type="entry name" value="HTH-TYPE TRANSCRIPTIONAL REGULATOR YBHD"/>
    <property type="match status" value="1"/>
</dbReference>
<dbReference type="Pfam" id="PF00126">
    <property type="entry name" value="HTH_1"/>
    <property type="match status" value="1"/>
</dbReference>
<proteinExistence type="inferred from homology"/>
<dbReference type="PANTHER" id="PTHR30419:SF24">
    <property type="entry name" value="HTH-TYPE TRANSCRIPTIONAL REGULATOR CZCR"/>
    <property type="match status" value="1"/>
</dbReference>
<keyword evidence="7" id="KW-1185">Reference proteome</keyword>
<dbReference type="PRINTS" id="PR00039">
    <property type="entry name" value="HTHLYSR"/>
</dbReference>